<dbReference type="SMART" id="SM00062">
    <property type="entry name" value="PBPb"/>
    <property type="match status" value="3"/>
</dbReference>
<evidence type="ECO:0000256" key="3">
    <source>
        <dbReference type="SAM" id="Phobius"/>
    </source>
</evidence>
<dbReference type="InterPro" id="IPR000160">
    <property type="entry name" value="GGDEF_dom"/>
</dbReference>
<dbReference type="PANTHER" id="PTHR35936">
    <property type="entry name" value="MEMBRANE-BOUND LYTIC MUREIN TRANSGLYCOSYLASE F"/>
    <property type="match status" value="1"/>
</dbReference>
<keyword evidence="3" id="KW-0812">Transmembrane</keyword>
<evidence type="ECO:0000313" key="7">
    <source>
        <dbReference type="Proteomes" id="UP000755551"/>
    </source>
</evidence>
<evidence type="ECO:0000259" key="5">
    <source>
        <dbReference type="PROSITE" id="PS50887"/>
    </source>
</evidence>
<accession>A0ABS6M8Z2</accession>
<dbReference type="NCBIfam" id="TIGR00254">
    <property type="entry name" value="GGDEF"/>
    <property type="match status" value="1"/>
</dbReference>
<keyword evidence="7" id="KW-1185">Reference proteome</keyword>
<keyword evidence="3" id="KW-0472">Membrane</keyword>
<evidence type="ECO:0000256" key="4">
    <source>
        <dbReference type="SAM" id="SignalP"/>
    </source>
</evidence>
<comment type="caution">
    <text evidence="6">The sequence shown here is derived from an EMBL/GenBank/DDBJ whole genome shotgun (WGS) entry which is preliminary data.</text>
</comment>
<protein>
    <submittedName>
        <fullName evidence="6">Transporter substrate-binding domain-containing protein</fullName>
    </submittedName>
</protein>
<keyword evidence="3" id="KW-1133">Transmembrane helix</keyword>
<feature type="domain" description="GGDEF" evidence="5">
    <location>
        <begin position="820"/>
        <end position="955"/>
    </location>
</feature>
<dbReference type="CDD" id="cd01949">
    <property type="entry name" value="GGDEF"/>
    <property type="match status" value="1"/>
</dbReference>
<feature type="transmembrane region" description="Helical" evidence="3">
    <location>
        <begin position="750"/>
        <end position="769"/>
    </location>
</feature>
<dbReference type="RefSeq" id="WP_217333785.1">
    <property type="nucleotide sequence ID" value="NZ_JAHQZT010000003.1"/>
</dbReference>
<dbReference type="SMART" id="SM00267">
    <property type="entry name" value="GGDEF"/>
    <property type="match status" value="1"/>
</dbReference>
<dbReference type="Proteomes" id="UP000755551">
    <property type="component" value="Unassembled WGS sequence"/>
</dbReference>
<comment type="similarity">
    <text evidence="1">Belongs to the bacterial solute-binding protein 3 family.</text>
</comment>
<sequence length="966" mass="108353">MNLTCMRTLGMLLYLLPLMAVAGAPAAPLSVGIVANNEPYSSYGPNGLQGFSIDLLDELSRISGLDFEYRVGSWSEIYAAFLRGDLDAIDEISWRADRADRMLFTRPYHLRTTVIMHDASQPIESVSRLMDLEGYRVGVLRDIYYSHMLREAGLEVVEYDFQSDLVRALSFGWVDAVVGPEVTLRYMARQQGFVNLEVLAKAPLQGQESEDFRIAVSIDRPDLHQRLDDALASIDPDWIDAQRERWQEYGGQTLQPQGFKLSAAQRATLRQQGPIRVGLMRDYAPITFEDGGRVRGLSVDVLHRIMDMTGLQAIPVVDQWNVLMEQLQRGEIDVIANISDHPDRRSFTRFTAPYYQMPVVVFSRMPEFRFNRVDDFGHFRVGLGSDIFYEARLRARLGDQVSGFDSQASMFQALADGEVDLVLSSLPNGNHWIRALQLNDVYVAGELRLDGLAGEDLRFGLRPELAPLVPIFNQALAAMTPAERRAIENRWLGAHFLAQGDVGQITLSTDEQRWLGRRQQQLRYCIHPDRMPLEGLDEQGRHQGMSASLLRLFAERIQADFELHPTTSWAGALQALANGDCDLLPMAGRVPDAQGMLSFSDAYYTLPTIVLGRLEAPFITHLDELQARPIGILQDFALLGSLQRRYPGLNLVPVASEEEGVRRVQRGELYGYIGTLATTSQLLRELGYADVRVLGRVPMDTALAVASSGRDPELTGLIDKLVASLGSQDLQRLDSEWRTVELKQSMDYRYLWQILLATVAVVTFMVYWIRKLRALNRQLARANRQLEAVSTTDALTGLGNRVLYEQQFDACFQACQRNCIPFMVAVLDVDLFKAINDTYGHAAGDRCLQALSACMRRCFRRESDCLIRFGGEEFVIFHPASEPEAVSDTLEGLRAAVEAMTVTTDQGVIRMTISIGYCLQTPGRTDRSENWLKAADQAVYQVKRAGRNGVCGSGLVRDQARERTPV</sequence>
<reference evidence="6 7" key="1">
    <citation type="submission" date="2021-06" db="EMBL/GenBank/DDBJ databases">
        <title>Bacterium isolated from marine sediment.</title>
        <authorList>
            <person name="Zhu K.-L."/>
            <person name="Du Z.-J."/>
            <person name="Liang Q.-Y."/>
        </authorList>
    </citation>
    <scope>NUCLEOTIDE SEQUENCE [LARGE SCALE GENOMIC DNA]</scope>
    <source>
        <strain evidence="6 7">A346</strain>
    </source>
</reference>
<feature type="signal peptide" evidence="4">
    <location>
        <begin position="1"/>
        <end position="26"/>
    </location>
</feature>
<evidence type="ECO:0000256" key="1">
    <source>
        <dbReference type="ARBA" id="ARBA00010333"/>
    </source>
</evidence>
<gene>
    <name evidence="6" type="ORF">KTN04_03270</name>
</gene>
<dbReference type="PANTHER" id="PTHR35936:SF19">
    <property type="entry name" value="AMINO-ACID-BINDING PROTEIN YXEM-RELATED"/>
    <property type="match status" value="1"/>
</dbReference>
<keyword evidence="2 4" id="KW-0732">Signal</keyword>
<name>A0ABS6M8Z2_9GAMM</name>
<dbReference type="Pfam" id="PF00990">
    <property type="entry name" value="GGDEF"/>
    <property type="match status" value="1"/>
</dbReference>
<dbReference type="EMBL" id="JAHQZT010000003">
    <property type="protein sequence ID" value="MBV0932359.1"/>
    <property type="molecule type" value="Genomic_DNA"/>
</dbReference>
<evidence type="ECO:0000256" key="2">
    <source>
        <dbReference type="ARBA" id="ARBA00022729"/>
    </source>
</evidence>
<dbReference type="Pfam" id="PF00497">
    <property type="entry name" value="SBP_bac_3"/>
    <property type="match status" value="3"/>
</dbReference>
<proteinExistence type="inferred from homology"/>
<organism evidence="6 7">
    <name type="scientific">Marinobacterium weihaiense</name>
    <dbReference type="NCBI Taxonomy" id="2851016"/>
    <lineage>
        <taxon>Bacteria</taxon>
        <taxon>Pseudomonadati</taxon>
        <taxon>Pseudomonadota</taxon>
        <taxon>Gammaproteobacteria</taxon>
        <taxon>Oceanospirillales</taxon>
        <taxon>Oceanospirillaceae</taxon>
        <taxon>Marinobacterium</taxon>
    </lineage>
</organism>
<dbReference type="CDD" id="cd01007">
    <property type="entry name" value="PBP2_BvgS_HisK_like"/>
    <property type="match status" value="2"/>
</dbReference>
<dbReference type="InterPro" id="IPR001638">
    <property type="entry name" value="Solute-binding_3/MltF_N"/>
</dbReference>
<evidence type="ECO:0000313" key="6">
    <source>
        <dbReference type="EMBL" id="MBV0932359.1"/>
    </source>
</evidence>
<dbReference type="PROSITE" id="PS50887">
    <property type="entry name" value="GGDEF"/>
    <property type="match status" value="1"/>
</dbReference>
<feature type="chain" id="PRO_5045797118" evidence="4">
    <location>
        <begin position="27"/>
        <end position="966"/>
    </location>
</feature>